<dbReference type="AlphaFoldDB" id="A0A0F9H5S5"/>
<protein>
    <submittedName>
        <fullName evidence="1">Uncharacterized protein</fullName>
    </submittedName>
</protein>
<evidence type="ECO:0000313" key="1">
    <source>
        <dbReference type="EMBL" id="KKM06434.1"/>
    </source>
</evidence>
<name>A0A0F9H5S5_9ZZZZ</name>
<dbReference type="EMBL" id="LAZR01015994">
    <property type="protein sequence ID" value="KKM06434.1"/>
    <property type="molecule type" value="Genomic_DNA"/>
</dbReference>
<comment type="caution">
    <text evidence="1">The sequence shown here is derived from an EMBL/GenBank/DDBJ whole genome shotgun (WGS) entry which is preliminary data.</text>
</comment>
<gene>
    <name evidence="1" type="ORF">LCGC14_1743980</name>
</gene>
<accession>A0A0F9H5S5</accession>
<sequence>MVNWHRIFHEFTAHWHYDVPPELILIEDCREKNGWMDRYRRRCCKCGIEVHYDVGP</sequence>
<organism evidence="1">
    <name type="scientific">marine sediment metagenome</name>
    <dbReference type="NCBI Taxonomy" id="412755"/>
    <lineage>
        <taxon>unclassified sequences</taxon>
        <taxon>metagenomes</taxon>
        <taxon>ecological metagenomes</taxon>
    </lineage>
</organism>
<proteinExistence type="predicted"/>
<reference evidence="1" key="1">
    <citation type="journal article" date="2015" name="Nature">
        <title>Complex archaea that bridge the gap between prokaryotes and eukaryotes.</title>
        <authorList>
            <person name="Spang A."/>
            <person name="Saw J.H."/>
            <person name="Jorgensen S.L."/>
            <person name="Zaremba-Niedzwiedzka K."/>
            <person name="Martijn J."/>
            <person name="Lind A.E."/>
            <person name="van Eijk R."/>
            <person name="Schleper C."/>
            <person name="Guy L."/>
            <person name="Ettema T.J."/>
        </authorList>
    </citation>
    <scope>NUCLEOTIDE SEQUENCE</scope>
</reference>